<dbReference type="RefSeq" id="XP_007922796.1">
    <property type="nucleotide sequence ID" value="XM_007924605.1"/>
</dbReference>
<keyword evidence="3" id="KW-1185">Reference proteome</keyword>
<evidence type="ECO:0000313" key="3">
    <source>
        <dbReference type="Proteomes" id="UP000016932"/>
    </source>
</evidence>
<feature type="transmembrane region" description="Helical" evidence="1">
    <location>
        <begin position="62"/>
        <end position="79"/>
    </location>
</feature>
<gene>
    <name evidence="2" type="ORF">MYCFIDRAFT_77576</name>
</gene>
<dbReference type="KEGG" id="pfj:MYCFIDRAFT_77576"/>
<dbReference type="VEuPathDB" id="FungiDB:MYCFIDRAFT_77576"/>
<evidence type="ECO:0000256" key="1">
    <source>
        <dbReference type="SAM" id="Phobius"/>
    </source>
</evidence>
<dbReference type="AlphaFoldDB" id="M3BBH9"/>
<dbReference type="HOGENOM" id="CLU_1835998_0_0_1"/>
<keyword evidence="1" id="KW-0472">Membrane</keyword>
<name>M3BBH9_PSEFD</name>
<dbReference type="GeneID" id="19341327"/>
<proteinExistence type="predicted"/>
<dbReference type="EMBL" id="KB446556">
    <property type="protein sequence ID" value="EME86578.1"/>
    <property type="molecule type" value="Genomic_DNA"/>
</dbReference>
<organism evidence="2 3">
    <name type="scientific">Pseudocercospora fijiensis (strain CIRAD86)</name>
    <name type="common">Black leaf streak disease fungus</name>
    <name type="synonym">Mycosphaerella fijiensis</name>
    <dbReference type="NCBI Taxonomy" id="383855"/>
    <lineage>
        <taxon>Eukaryota</taxon>
        <taxon>Fungi</taxon>
        <taxon>Dikarya</taxon>
        <taxon>Ascomycota</taxon>
        <taxon>Pezizomycotina</taxon>
        <taxon>Dothideomycetes</taxon>
        <taxon>Dothideomycetidae</taxon>
        <taxon>Mycosphaerellales</taxon>
        <taxon>Mycosphaerellaceae</taxon>
        <taxon>Pseudocercospora</taxon>
    </lineage>
</organism>
<keyword evidence="1" id="KW-0812">Transmembrane</keyword>
<sequence length="140" mass="15643">MTILNFVITSFGSYATTSTYEYIPNTSRFYLAGVEFVVCVMSSIAVVALTSCEICLFRQKHLTSLLYLVSSVAKLYLWLEAAVVTLPFPPWTVWTLTAGCGASLMVFWTLIPLISSASMFKRLKRDRKTGRFECELGLIG</sequence>
<reference evidence="2 3" key="1">
    <citation type="journal article" date="2012" name="PLoS Pathog.">
        <title>Diverse lifestyles and strategies of plant pathogenesis encoded in the genomes of eighteen Dothideomycetes fungi.</title>
        <authorList>
            <person name="Ohm R.A."/>
            <person name="Feau N."/>
            <person name="Henrissat B."/>
            <person name="Schoch C.L."/>
            <person name="Horwitz B.A."/>
            <person name="Barry K.W."/>
            <person name="Condon B.J."/>
            <person name="Copeland A.C."/>
            <person name="Dhillon B."/>
            <person name="Glaser F."/>
            <person name="Hesse C.N."/>
            <person name="Kosti I."/>
            <person name="LaButti K."/>
            <person name="Lindquist E.A."/>
            <person name="Lucas S."/>
            <person name="Salamov A.A."/>
            <person name="Bradshaw R.E."/>
            <person name="Ciuffetti L."/>
            <person name="Hamelin R.C."/>
            <person name="Kema G.H.J."/>
            <person name="Lawrence C."/>
            <person name="Scott J.A."/>
            <person name="Spatafora J.W."/>
            <person name="Turgeon B.G."/>
            <person name="de Wit P.J.G.M."/>
            <person name="Zhong S."/>
            <person name="Goodwin S.B."/>
            <person name="Grigoriev I.V."/>
        </authorList>
    </citation>
    <scope>NUCLEOTIDE SEQUENCE [LARGE SCALE GENOMIC DNA]</scope>
    <source>
        <strain evidence="2 3">CIRAD86</strain>
    </source>
</reference>
<keyword evidence="1" id="KW-1133">Transmembrane helix</keyword>
<protein>
    <submittedName>
        <fullName evidence="2">Uncharacterized protein</fullName>
    </submittedName>
</protein>
<evidence type="ECO:0000313" key="2">
    <source>
        <dbReference type="EMBL" id="EME86578.1"/>
    </source>
</evidence>
<dbReference type="Proteomes" id="UP000016932">
    <property type="component" value="Unassembled WGS sequence"/>
</dbReference>
<feature type="transmembrane region" description="Helical" evidence="1">
    <location>
        <begin position="29"/>
        <end position="50"/>
    </location>
</feature>
<dbReference type="OrthoDB" id="10345312at2759"/>
<accession>M3BBH9</accession>
<feature type="transmembrane region" description="Helical" evidence="1">
    <location>
        <begin position="91"/>
        <end position="115"/>
    </location>
</feature>